<dbReference type="InterPro" id="IPR017866">
    <property type="entry name" value="Succ-CoA_synthase_bsu_CS"/>
</dbReference>
<evidence type="ECO:0000256" key="4">
    <source>
        <dbReference type="ARBA" id="ARBA00022741"/>
    </source>
</evidence>
<dbReference type="InterPro" id="IPR016102">
    <property type="entry name" value="Succinyl-CoA_synth-like"/>
</dbReference>
<evidence type="ECO:0000259" key="8">
    <source>
        <dbReference type="PROSITE" id="PS50975"/>
    </source>
</evidence>
<evidence type="ECO:0000256" key="7">
    <source>
        <dbReference type="PROSITE-ProRule" id="PRU00409"/>
    </source>
</evidence>
<comment type="similarity">
    <text evidence="6">Belongs to the succinate/malate CoA ligase beta subunit family.</text>
</comment>
<gene>
    <name evidence="6 9" type="primary">sucC</name>
    <name evidence="9" type="ORF">JM946_01755</name>
</gene>
<dbReference type="EMBL" id="JAEVLS010000001">
    <property type="protein sequence ID" value="MBM0103444.1"/>
    <property type="molecule type" value="Genomic_DNA"/>
</dbReference>
<dbReference type="Pfam" id="PF00549">
    <property type="entry name" value="Ligase_CoA"/>
    <property type="match status" value="1"/>
</dbReference>
<comment type="catalytic activity">
    <reaction evidence="6">
        <text>succinate + ATP + CoA = succinyl-CoA + ADP + phosphate</text>
        <dbReference type="Rhea" id="RHEA:17661"/>
        <dbReference type="ChEBI" id="CHEBI:30031"/>
        <dbReference type="ChEBI" id="CHEBI:30616"/>
        <dbReference type="ChEBI" id="CHEBI:43474"/>
        <dbReference type="ChEBI" id="CHEBI:57287"/>
        <dbReference type="ChEBI" id="CHEBI:57292"/>
        <dbReference type="ChEBI" id="CHEBI:456216"/>
        <dbReference type="EC" id="6.2.1.5"/>
    </reaction>
</comment>
<feature type="binding site" evidence="6">
    <location>
        <position position="107"/>
    </location>
    <ligand>
        <name>ATP</name>
        <dbReference type="ChEBI" id="CHEBI:30616"/>
    </ligand>
</feature>
<feature type="binding site" evidence="6">
    <location>
        <begin position="321"/>
        <end position="323"/>
    </location>
    <ligand>
        <name>substrate</name>
        <note>ligand shared with subunit alpha</note>
    </ligand>
</feature>
<feature type="domain" description="ATP-grasp" evidence="8">
    <location>
        <begin position="9"/>
        <end position="227"/>
    </location>
</feature>
<comment type="pathway">
    <text evidence="6">Carbohydrate metabolism; tricarboxylic acid cycle; succinate from succinyl-CoA (ligase route): step 1/1.</text>
</comment>
<proteinExistence type="inferred from homology"/>
<comment type="cofactor">
    <cofactor evidence="6">
        <name>Mg(2+)</name>
        <dbReference type="ChEBI" id="CHEBI:18420"/>
    </cofactor>
    <text evidence="6">Binds 1 Mg(2+) ion per subunit.</text>
</comment>
<comment type="subunit">
    <text evidence="6">Heterotetramer of two alpha and two beta subunits.</text>
</comment>
<evidence type="ECO:0000313" key="9">
    <source>
        <dbReference type="EMBL" id="MBM0103444.1"/>
    </source>
</evidence>
<dbReference type="PANTHER" id="PTHR11815:SF10">
    <property type="entry name" value="SUCCINATE--COA LIGASE [GDP-FORMING] SUBUNIT BETA, MITOCHONDRIAL"/>
    <property type="match status" value="1"/>
</dbReference>
<keyword evidence="4 6" id="KW-0547">Nucleotide-binding</keyword>
<comment type="catalytic activity">
    <reaction evidence="6">
        <text>GTP + succinate + CoA = succinyl-CoA + GDP + phosphate</text>
        <dbReference type="Rhea" id="RHEA:22120"/>
        <dbReference type="ChEBI" id="CHEBI:30031"/>
        <dbReference type="ChEBI" id="CHEBI:37565"/>
        <dbReference type="ChEBI" id="CHEBI:43474"/>
        <dbReference type="ChEBI" id="CHEBI:57287"/>
        <dbReference type="ChEBI" id="CHEBI:57292"/>
        <dbReference type="ChEBI" id="CHEBI:58189"/>
    </reaction>
</comment>
<comment type="caution">
    <text evidence="9">The sequence shown here is derived from an EMBL/GenBank/DDBJ whole genome shotgun (WGS) entry which is preliminary data.</text>
</comment>
<dbReference type="EC" id="6.2.1.5" evidence="6"/>
<evidence type="ECO:0000256" key="3">
    <source>
        <dbReference type="ARBA" id="ARBA00022723"/>
    </source>
</evidence>
<dbReference type="RefSeq" id="WP_203165418.1">
    <property type="nucleotide sequence ID" value="NZ_JAEVLS010000001.1"/>
</dbReference>
<dbReference type="NCBIfam" id="NF001913">
    <property type="entry name" value="PRK00696.1"/>
    <property type="match status" value="1"/>
</dbReference>
<protein>
    <recommendedName>
        <fullName evidence="6">Succinate--CoA ligase [ADP-forming] subunit beta</fullName>
        <ecNumber evidence="6">6.2.1.5</ecNumber>
    </recommendedName>
    <alternativeName>
        <fullName evidence="6">Succinyl-CoA synthetase subunit beta</fullName>
        <shortName evidence="6">SCS-beta</shortName>
    </alternativeName>
</protein>
<dbReference type="Gene3D" id="3.30.470.20">
    <property type="entry name" value="ATP-grasp fold, B domain"/>
    <property type="match status" value="1"/>
</dbReference>
<evidence type="ECO:0000256" key="2">
    <source>
        <dbReference type="ARBA" id="ARBA00022598"/>
    </source>
</evidence>
<organism evidence="9 10">
    <name type="scientific">Steroidobacter gossypii</name>
    <dbReference type="NCBI Taxonomy" id="2805490"/>
    <lineage>
        <taxon>Bacteria</taxon>
        <taxon>Pseudomonadati</taxon>
        <taxon>Pseudomonadota</taxon>
        <taxon>Gammaproteobacteria</taxon>
        <taxon>Steroidobacterales</taxon>
        <taxon>Steroidobacteraceae</taxon>
        <taxon>Steroidobacter</taxon>
    </lineage>
</organism>
<evidence type="ECO:0000256" key="1">
    <source>
        <dbReference type="ARBA" id="ARBA00022532"/>
    </source>
</evidence>
<keyword evidence="10" id="KW-1185">Reference proteome</keyword>
<dbReference type="Proteomes" id="UP000661077">
    <property type="component" value="Unassembled WGS sequence"/>
</dbReference>
<dbReference type="InterPro" id="IPR005811">
    <property type="entry name" value="SUCC_ACL_C"/>
</dbReference>
<keyword evidence="2 6" id="KW-0436">Ligase</keyword>
<dbReference type="InterPro" id="IPR013650">
    <property type="entry name" value="ATP-grasp_succ-CoA_synth-type"/>
</dbReference>
<dbReference type="PIRSF" id="PIRSF001554">
    <property type="entry name" value="SucCS_beta"/>
    <property type="match status" value="1"/>
</dbReference>
<dbReference type="Pfam" id="PF08442">
    <property type="entry name" value="ATP-grasp_2"/>
    <property type="match status" value="1"/>
</dbReference>
<evidence type="ECO:0000256" key="6">
    <source>
        <dbReference type="HAMAP-Rule" id="MF_00558"/>
    </source>
</evidence>
<dbReference type="HAMAP" id="MF_00558">
    <property type="entry name" value="Succ_CoA_beta"/>
    <property type="match status" value="1"/>
</dbReference>
<feature type="binding site" evidence="6">
    <location>
        <position position="213"/>
    </location>
    <ligand>
        <name>Mg(2+)</name>
        <dbReference type="ChEBI" id="CHEBI:18420"/>
    </ligand>
</feature>
<evidence type="ECO:0000313" key="10">
    <source>
        <dbReference type="Proteomes" id="UP000661077"/>
    </source>
</evidence>
<name>A0ABS1WR41_9GAMM</name>
<dbReference type="Gene3D" id="3.40.50.261">
    <property type="entry name" value="Succinyl-CoA synthetase domains"/>
    <property type="match status" value="1"/>
</dbReference>
<dbReference type="PROSITE" id="PS01217">
    <property type="entry name" value="SUCCINYL_COA_LIG_3"/>
    <property type="match status" value="1"/>
</dbReference>
<comment type="function">
    <text evidence="6">Succinyl-CoA synthetase functions in the citric acid cycle (TCA), coupling the hydrolysis of succinyl-CoA to the synthesis of either ATP or GTP and thus represents the only step of substrate-level phosphorylation in the TCA. The beta subunit provides nucleotide specificity of the enzyme and binds the substrate succinate, while the binding sites for coenzyme A and phosphate are found in the alpha subunit.</text>
</comment>
<dbReference type="InterPro" id="IPR013815">
    <property type="entry name" value="ATP_grasp_subdomain_1"/>
</dbReference>
<feature type="binding site" evidence="6">
    <location>
        <position position="102"/>
    </location>
    <ligand>
        <name>ATP</name>
        <dbReference type="ChEBI" id="CHEBI:30616"/>
    </ligand>
</feature>
<feature type="binding site" evidence="6">
    <location>
        <position position="46"/>
    </location>
    <ligand>
        <name>ATP</name>
        <dbReference type="ChEBI" id="CHEBI:30616"/>
    </ligand>
</feature>
<keyword evidence="1 6" id="KW-0816">Tricarboxylic acid cycle</keyword>
<evidence type="ECO:0000256" key="5">
    <source>
        <dbReference type="ARBA" id="ARBA00022842"/>
    </source>
</evidence>
<dbReference type="SUPFAM" id="SSF56059">
    <property type="entry name" value="Glutathione synthetase ATP-binding domain-like"/>
    <property type="match status" value="1"/>
</dbReference>
<keyword evidence="6 7" id="KW-0067">ATP-binding</keyword>
<feature type="binding site" evidence="6">
    <location>
        <position position="264"/>
    </location>
    <ligand>
        <name>substrate</name>
        <note>ligand shared with subunit alpha</note>
    </ligand>
</feature>
<keyword evidence="5 6" id="KW-0460">Magnesium</keyword>
<feature type="binding site" evidence="6">
    <location>
        <position position="199"/>
    </location>
    <ligand>
        <name>Mg(2+)</name>
        <dbReference type="ChEBI" id="CHEBI:18420"/>
    </ligand>
</feature>
<dbReference type="GO" id="GO:0004775">
    <property type="term" value="F:succinate-CoA ligase (ADP-forming) activity"/>
    <property type="evidence" value="ECO:0007669"/>
    <property type="project" value="UniProtKB-EC"/>
</dbReference>
<accession>A0ABS1WR41</accession>
<keyword evidence="3 6" id="KW-0479">Metal-binding</keyword>
<dbReference type="InterPro" id="IPR005809">
    <property type="entry name" value="Succ_CoA_ligase-like_bsu"/>
</dbReference>
<feature type="binding site" evidence="6">
    <location>
        <position position="99"/>
    </location>
    <ligand>
        <name>ATP</name>
        <dbReference type="ChEBI" id="CHEBI:30616"/>
    </ligand>
</feature>
<dbReference type="InterPro" id="IPR011761">
    <property type="entry name" value="ATP-grasp"/>
</dbReference>
<dbReference type="SUPFAM" id="SSF52210">
    <property type="entry name" value="Succinyl-CoA synthetase domains"/>
    <property type="match status" value="1"/>
</dbReference>
<dbReference type="NCBIfam" id="TIGR01016">
    <property type="entry name" value="sucCoAbeta"/>
    <property type="match status" value="1"/>
</dbReference>
<feature type="binding site" evidence="6">
    <location>
        <begin position="53"/>
        <end position="55"/>
    </location>
    <ligand>
        <name>ATP</name>
        <dbReference type="ChEBI" id="CHEBI:30616"/>
    </ligand>
</feature>
<sequence length="387" mass="40854">MNLHEYQSKELFASYGIPVPKGLVAANGSEAAAAARKLGGAKWVVKAQVHAGGRGKAGGVKLVDSPEAADQAAEAMIGQRLVTHQTGPEGLPIRQVFVEQGSKIARELYLSLVLNRDKGHIAFIASAAGGMDIEEVAAHTPEKIIRVNINPATGLQPSQCRVLAYGLGLEGDQLGEFAKIAQALYKLYLEKDCSLLEVNPLIVTDEGKLVALDAKINIEDNALFRQKELAKWRDASQEDAMERAAAEHELNYVSLDGDIACMVNGAGLAMATMDLIQLHGGSPANFLDVGGGATRERVTEAFNLILSNKNVRAILVNIFGGIVRCDMIAEGIIHAVQDVGVSVPVVVRIEGTNAELGRKILADSGLAITPASDLTDAAKKVVAAAKG</sequence>
<reference evidence="9 10" key="1">
    <citation type="journal article" date="2021" name="Int. J. Syst. Evol. Microbiol.">
        <title>Steroidobacter gossypii sp. nov., isolated from soil of cotton cropping field.</title>
        <authorList>
            <person name="Huang R."/>
            <person name="Yang S."/>
            <person name="Zhen C."/>
            <person name="Liu W."/>
        </authorList>
    </citation>
    <scope>NUCLEOTIDE SEQUENCE [LARGE SCALE GENOMIC DNA]</scope>
    <source>
        <strain evidence="9 10">S1-65</strain>
    </source>
</reference>
<dbReference type="Gene3D" id="3.30.1490.20">
    <property type="entry name" value="ATP-grasp fold, A domain"/>
    <property type="match status" value="1"/>
</dbReference>
<dbReference type="PANTHER" id="PTHR11815">
    <property type="entry name" value="SUCCINYL-COA SYNTHETASE BETA CHAIN"/>
    <property type="match status" value="1"/>
</dbReference>
<dbReference type="PROSITE" id="PS50975">
    <property type="entry name" value="ATP_GRASP"/>
    <property type="match status" value="1"/>
</dbReference>